<accession>A0AB33Z0J9</accession>
<reference evidence="2 3" key="1">
    <citation type="journal article" date="2013" name="Genome Announc.">
        <title>Genome Sequence of the Pyrene- and Fluoranthene-Degrading Bacterium Cycloclasticus sp. Strain PY97M.</title>
        <authorList>
            <person name="Cui Z."/>
            <person name="Xu G."/>
            <person name="Li Q."/>
            <person name="Gao W."/>
            <person name="Zheng L."/>
        </authorList>
    </citation>
    <scope>NUCLEOTIDE SEQUENCE [LARGE SCALE GENOMIC DNA]</scope>
    <source>
        <strain evidence="2 3">PY97M</strain>
    </source>
</reference>
<proteinExistence type="predicted"/>
<dbReference type="InterPro" id="IPR051686">
    <property type="entry name" value="Lipoprotein_DolP"/>
</dbReference>
<dbReference type="SMART" id="SM00749">
    <property type="entry name" value="BON"/>
    <property type="match status" value="1"/>
</dbReference>
<dbReference type="AlphaFoldDB" id="A0AB33Z0J9"/>
<protein>
    <submittedName>
        <fullName evidence="2">Periplasmic protein</fullName>
    </submittedName>
</protein>
<dbReference type="InterPro" id="IPR007055">
    <property type="entry name" value="BON_dom"/>
</dbReference>
<evidence type="ECO:0000313" key="2">
    <source>
        <dbReference type="EMBL" id="EPD12694.1"/>
    </source>
</evidence>
<dbReference type="PROSITE" id="PS50914">
    <property type="entry name" value="BON"/>
    <property type="match status" value="1"/>
</dbReference>
<dbReference type="Gene3D" id="3.30.1340.30">
    <property type="match status" value="1"/>
</dbReference>
<dbReference type="EMBL" id="ASHL01000007">
    <property type="protein sequence ID" value="EPD12694.1"/>
    <property type="molecule type" value="Genomic_DNA"/>
</dbReference>
<dbReference type="InterPro" id="IPR014004">
    <property type="entry name" value="Transpt-assoc_nodulatn_dom_bac"/>
</dbReference>
<feature type="domain" description="BON" evidence="1">
    <location>
        <begin position="46"/>
        <end position="114"/>
    </location>
</feature>
<name>A0AB33Z0J9_9GAMM</name>
<dbReference type="Pfam" id="PF04972">
    <property type="entry name" value="BON"/>
    <property type="match status" value="1"/>
</dbReference>
<sequence length="114" mass="12140">MNKFITLLILPLLLFLSACTTVLIGGAGAGGYAVGTDERPVGVISEDISITTRVKTTLIKDKQIDAFDINVDTYRSVVTLYGHVKSSAQLNRAISLTSSVKGVSKVISKLTVIQ</sequence>
<comment type="caution">
    <text evidence="2">The sequence shown here is derived from an EMBL/GenBank/DDBJ whole genome shotgun (WGS) entry which is preliminary data.</text>
</comment>
<dbReference type="Proteomes" id="UP000015462">
    <property type="component" value="Unassembled WGS sequence"/>
</dbReference>
<dbReference type="PANTHER" id="PTHR34606">
    <property type="entry name" value="BON DOMAIN-CONTAINING PROTEIN"/>
    <property type="match status" value="1"/>
</dbReference>
<evidence type="ECO:0000313" key="3">
    <source>
        <dbReference type="Proteomes" id="UP000015462"/>
    </source>
</evidence>
<dbReference type="RefSeq" id="WP_016390708.1">
    <property type="nucleotide sequence ID" value="NZ_FQZJ01000004.1"/>
</dbReference>
<keyword evidence="3" id="KW-1185">Reference proteome</keyword>
<gene>
    <name evidence="2" type="ORF">L196_08814</name>
</gene>
<dbReference type="PANTHER" id="PTHR34606:SF15">
    <property type="entry name" value="BON DOMAIN-CONTAINING PROTEIN"/>
    <property type="match status" value="1"/>
</dbReference>
<dbReference type="PROSITE" id="PS51257">
    <property type="entry name" value="PROKAR_LIPOPROTEIN"/>
    <property type="match status" value="1"/>
</dbReference>
<organism evidence="2 3">
    <name type="scientific">Cycloclasticus pugetii</name>
    <dbReference type="NCBI Taxonomy" id="34068"/>
    <lineage>
        <taxon>Bacteria</taxon>
        <taxon>Pseudomonadati</taxon>
        <taxon>Pseudomonadota</taxon>
        <taxon>Gammaproteobacteria</taxon>
        <taxon>Thiotrichales</taxon>
        <taxon>Piscirickettsiaceae</taxon>
        <taxon>Cycloclasticus</taxon>
    </lineage>
</organism>
<evidence type="ECO:0000259" key="1">
    <source>
        <dbReference type="PROSITE" id="PS50914"/>
    </source>
</evidence>